<dbReference type="Proteomes" id="UP000812961">
    <property type="component" value="Unassembled WGS sequence"/>
</dbReference>
<sequence length="135" mass="15289">MSYDYFLQAHLHSGSEMIATEKILAIFEIYVVAKDSSYIDLRFDDDSTCTIYMDIDAPYNDGLVVNRPCSGQLAECLYQVMQLGNFVFFEPDGIHMIIIDAAVEQHLPEDMIDTLGKPVVADTFDSFLGLYNNNR</sequence>
<organism evidence="1 2">
    <name type="scientific">Chitinophaga rhizophila</name>
    <dbReference type="NCBI Taxonomy" id="2866212"/>
    <lineage>
        <taxon>Bacteria</taxon>
        <taxon>Pseudomonadati</taxon>
        <taxon>Bacteroidota</taxon>
        <taxon>Chitinophagia</taxon>
        <taxon>Chitinophagales</taxon>
        <taxon>Chitinophagaceae</taxon>
        <taxon>Chitinophaga</taxon>
    </lineage>
</organism>
<gene>
    <name evidence="1" type="ORF">K1Y79_08450</name>
</gene>
<comment type="caution">
    <text evidence="1">The sequence shown here is derived from an EMBL/GenBank/DDBJ whole genome shotgun (WGS) entry which is preliminary data.</text>
</comment>
<dbReference type="RefSeq" id="WP_220249539.1">
    <property type="nucleotide sequence ID" value="NZ_JAICCF010000001.1"/>
</dbReference>
<accession>A0ABS7GAI1</accession>
<protein>
    <recommendedName>
        <fullName evidence="3">Immunity protein 10 of polymorphic toxin system</fullName>
    </recommendedName>
</protein>
<dbReference type="EMBL" id="JAICCF010000001">
    <property type="protein sequence ID" value="MBW8684361.1"/>
    <property type="molecule type" value="Genomic_DNA"/>
</dbReference>
<reference evidence="1 2" key="1">
    <citation type="submission" date="2021-08" db="EMBL/GenBank/DDBJ databases">
        <title>The genome sequence of Chitinophaga sp. B61.</title>
        <authorList>
            <person name="Zhang X."/>
        </authorList>
    </citation>
    <scope>NUCLEOTIDE SEQUENCE [LARGE SCALE GENOMIC DNA]</scope>
    <source>
        <strain evidence="1 2">B61</strain>
    </source>
</reference>
<proteinExistence type="predicted"/>
<evidence type="ECO:0000313" key="1">
    <source>
        <dbReference type="EMBL" id="MBW8684361.1"/>
    </source>
</evidence>
<name>A0ABS7GAI1_9BACT</name>
<evidence type="ECO:0000313" key="2">
    <source>
        <dbReference type="Proteomes" id="UP000812961"/>
    </source>
</evidence>
<evidence type="ECO:0008006" key="3">
    <source>
        <dbReference type="Google" id="ProtNLM"/>
    </source>
</evidence>
<keyword evidence="2" id="KW-1185">Reference proteome</keyword>